<feature type="transmembrane region" description="Helical" evidence="9">
    <location>
        <begin position="64"/>
        <end position="88"/>
    </location>
</feature>
<dbReference type="KEGG" id="phb:HYN04_05350"/>
<keyword evidence="4 9" id="KW-0812">Transmembrane</keyword>
<feature type="compositionally biased region" description="Low complexity" evidence="10">
    <location>
        <begin position="18"/>
        <end position="27"/>
    </location>
</feature>
<dbReference type="PANTHER" id="PTHR33910">
    <property type="entry name" value="PROTEIN TRANSLOCASE SUBUNIT SECE"/>
    <property type="match status" value="1"/>
</dbReference>
<dbReference type="OrthoDB" id="9812738at2"/>
<dbReference type="Proteomes" id="UP000247763">
    <property type="component" value="Chromosome"/>
</dbReference>
<comment type="subcellular location">
    <subcellularLocation>
        <location evidence="9">Cell membrane</location>
        <topology evidence="9">Single-pass membrane protein</topology>
    </subcellularLocation>
    <subcellularLocation>
        <location evidence="1">Membrane</location>
    </subcellularLocation>
</comment>
<dbReference type="Pfam" id="PF00584">
    <property type="entry name" value="SecE"/>
    <property type="match status" value="1"/>
</dbReference>
<dbReference type="EMBL" id="CP029479">
    <property type="protein sequence ID" value="AWM77234.1"/>
    <property type="molecule type" value="Genomic_DNA"/>
</dbReference>
<evidence type="ECO:0000256" key="2">
    <source>
        <dbReference type="ARBA" id="ARBA00022448"/>
    </source>
</evidence>
<comment type="function">
    <text evidence="9">Essential subunit of the Sec protein translocation channel SecYEG. Clamps together the 2 halves of SecY. May contact the channel plug during translocation.</text>
</comment>
<dbReference type="InterPro" id="IPR005807">
    <property type="entry name" value="SecE_bac"/>
</dbReference>
<name>A0A2Z3I1C8_9CAUL</name>
<proteinExistence type="inferred from homology"/>
<comment type="subunit">
    <text evidence="9">Component of the Sec protein translocase complex. Heterotrimer consisting of SecY, SecE and SecG subunits. The heterotrimers can form oligomers, although 1 heterotrimer is thought to be able to translocate proteins. Interacts with the ribosome. Interacts with SecDF, and other proteins may be involved. Interacts with SecA.</text>
</comment>
<evidence type="ECO:0000256" key="4">
    <source>
        <dbReference type="ARBA" id="ARBA00022692"/>
    </source>
</evidence>
<evidence type="ECO:0000256" key="1">
    <source>
        <dbReference type="ARBA" id="ARBA00004370"/>
    </source>
</evidence>
<dbReference type="NCBIfam" id="TIGR00964">
    <property type="entry name" value="secE_bact"/>
    <property type="match status" value="1"/>
</dbReference>
<dbReference type="GO" id="GO:0006605">
    <property type="term" value="P:protein targeting"/>
    <property type="evidence" value="ECO:0007669"/>
    <property type="project" value="UniProtKB-UniRule"/>
</dbReference>
<evidence type="ECO:0000256" key="3">
    <source>
        <dbReference type="ARBA" id="ARBA00022475"/>
    </source>
</evidence>
<dbReference type="GO" id="GO:0008320">
    <property type="term" value="F:protein transmembrane transporter activity"/>
    <property type="evidence" value="ECO:0007669"/>
    <property type="project" value="UniProtKB-UniRule"/>
</dbReference>
<evidence type="ECO:0000313" key="12">
    <source>
        <dbReference type="Proteomes" id="UP000247763"/>
    </source>
</evidence>
<reference evidence="12" key="1">
    <citation type="submission" date="2018-05" db="EMBL/GenBank/DDBJ databases">
        <title>Genome sequencing of Phenylobacterium sp. HYN0004.</title>
        <authorList>
            <person name="Yi H."/>
            <person name="Baek C."/>
        </authorList>
    </citation>
    <scope>NUCLEOTIDE SEQUENCE [LARGE SCALE GENOMIC DNA]</scope>
    <source>
        <strain evidence="12">HYN0004</strain>
    </source>
</reference>
<keyword evidence="8 9" id="KW-0472">Membrane</keyword>
<dbReference type="GO" id="GO:0043952">
    <property type="term" value="P:protein transport by the Sec complex"/>
    <property type="evidence" value="ECO:0007669"/>
    <property type="project" value="UniProtKB-UniRule"/>
</dbReference>
<dbReference type="InterPro" id="IPR038379">
    <property type="entry name" value="SecE_sf"/>
</dbReference>
<dbReference type="GO" id="GO:0065002">
    <property type="term" value="P:intracellular protein transmembrane transport"/>
    <property type="evidence" value="ECO:0007669"/>
    <property type="project" value="UniProtKB-UniRule"/>
</dbReference>
<dbReference type="Gene3D" id="1.20.5.1030">
    <property type="entry name" value="Preprotein translocase secy subunit"/>
    <property type="match status" value="1"/>
</dbReference>
<evidence type="ECO:0000256" key="8">
    <source>
        <dbReference type="ARBA" id="ARBA00023136"/>
    </source>
</evidence>
<dbReference type="RefSeq" id="WP_110449803.1">
    <property type="nucleotide sequence ID" value="NZ_CP029479.1"/>
</dbReference>
<evidence type="ECO:0000256" key="6">
    <source>
        <dbReference type="ARBA" id="ARBA00022989"/>
    </source>
</evidence>
<keyword evidence="5 9" id="KW-0653">Protein transport</keyword>
<gene>
    <name evidence="9 11" type="primary">secE</name>
    <name evidence="11" type="ORF">HYN04_05350</name>
</gene>
<keyword evidence="7 9" id="KW-0811">Translocation</keyword>
<sequence length="102" mass="10998">MARNKGSKPQAMKERAARTAAAVSPSSALAAGAAPKKRVGLLQFLREVRAEARKITWTTPRETWITSVFVGIMVVLAAVFLQLVDLILGWSLSFILNFANGG</sequence>
<accession>A0A2Z3I1C8</accession>
<dbReference type="PANTHER" id="PTHR33910:SF1">
    <property type="entry name" value="PROTEIN TRANSLOCASE SUBUNIT SECE"/>
    <property type="match status" value="1"/>
</dbReference>
<keyword evidence="2 9" id="KW-0813">Transport</keyword>
<evidence type="ECO:0000256" key="5">
    <source>
        <dbReference type="ARBA" id="ARBA00022927"/>
    </source>
</evidence>
<organism evidence="11 12">
    <name type="scientific">Phenylobacterium parvum</name>
    <dbReference type="NCBI Taxonomy" id="2201350"/>
    <lineage>
        <taxon>Bacteria</taxon>
        <taxon>Pseudomonadati</taxon>
        <taxon>Pseudomonadota</taxon>
        <taxon>Alphaproteobacteria</taxon>
        <taxon>Caulobacterales</taxon>
        <taxon>Caulobacteraceae</taxon>
        <taxon>Phenylobacterium</taxon>
    </lineage>
</organism>
<evidence type="ECO:0000256" key="7">
    <source>
        <dbReference type="ARBA" id="ARBA00023010"/>
    </source>
</evidence>
<comment type="similarity">
    <text evidence="9">Belongs to the SecE/SEC61-gamma family.</text>
</comment>
<keyword evidence="6 9" id="KW-1133">Transmembrane helix</keyword>
<keyword evidence="3 9" id="KW-1003">Cell membrane</keyword>
<dbReference type="GO" id="GO:0009306">
    <property type="term" value="P:protein secretion"/>
    <property type="evidence" value="ECO:0007669"/>
    <property type="project" value="UniProtKB-UniRule"/>
</dbReference>
<keyword evidence="12" id="KW-1185">Reference proteome</keyword>
<evidence type="ECO:0000256" key="10">
    <source>
        <dbReference type="SAM" id="MobiDB-lite"/>
    </source>
</evidence>
<evidence type="ECO:0000313" key="11">
    <source>
        <dbReference type="EMBL" id="AWM77234.1"/>
    </source>
</evidence>
<dbReference type="InterPro" id="IPR001901">
    <property type="entry name" value="Translocase_SecE/Sec61-g"/>
</dbReference>
<protein>
    <recommendedName>
        <fullName evidence="9">Protein translocase subunit SecE</fullName>
    </recommendedName>
</protein>
<feature type="region of interest" description="Disordered" evidence="10">
    <location>
        <begin position="1"/>
        <end position="27"/>
    </location>
</feature>
<dbReference type="HAMAP" id="MF_00422">
    <property type="entry name" value="SecE"/>
    <property type="match status" value="1"/>
</dbReference>
<dbReference type="GO" id="GO:0005886">
    <property type="term" value="C:plasma membrane"/>
    <property type="evidence" value="ECO:0007669"/>
    <property type="project" value="UniProtKB-SubCell"/>
</dbReference>
<evidence type="ECO:0000256" key="9">
    <source>
        <dbReference type="HAMAP-Rule" id="MF_00422"/>
    </source>
</evidence>
<dbReference type="AlphaFoldDB" id="A0A2Z3I1C8"/>